<gene>
    <name evidence="1" type="ORF">PY649_20430</name>
</gene>
<protein>
    <submittedName>
        <fullName evidence="1">Uncharacterized protein</fullName>
    </submittedName>
</protein>
<keyword evidence="2" id="KW-1185">Reference proteome</keyword>
<sequence>MVIHKSLPIADGVAFDDTLGFSDRQIQLLKSRKVLFATKFRDEDADRWFYGIILATDIDAAKAVAFGRGLGEEVTGELV</sequence>
<organism evidence="1 2">
    <name type="scientific">Rhizobium mayense</name>
    <dbReference type="NCBI Taxonomy" id="1312184"/>
    <lineage>
        <taxon>Bacteria</taxon>
        <taxon>Pseudomonadati</taxon>
        <taxon>Pseudomonadota</taxon>
        <taxon>Alphaproteobacteria</taxon>
        <taxon>Hyphomicrobiales</taxon>
        <taxon>Rhizobiaceae</taxon>
        <taxon>Rhizobium/Agrobacterium group</taxon>
        <taxon>Rhizobium</taxon>
    </lineage>
</organism>
<evidence type="ECO:0000313" key="2">
    <source>
        <dbReference type="Proteomes" id="UP001172645"/>
    </source>
</evidence>
<comment type="caution">
    <text evidence="1">The sequence shown here is derived from an EMBL/GenBank/DDBJ whole genome shotgun (WGS) entry which is preliminary data.</text>
</comment>
<proteinExistence type="predicted"/>
<evidence type="ECO:0000313" key="1">
    <source>
        <dbReference type="EMBL" id="MDL2401277.1"/>
    </source>
</evidence>
<dbReference type="EMBL" id="JARFYM010000017">
    <property type="protein sequence ID" value="MDL2401277.1"/>
    <property type="molecule type" value="Genomic_DNA"/>
</dbReference>
<dbReference type="RefSeq" id="WP_285870470.1">
    <property type="nucleotide sequence ID" value="NZ_JARFYM010000017.1"/>
</dbReference>
<dbReference type="Proteomes" id="UP001172645">
    <property type="component" value="Unassembled WGS sequence"/>
</dbReference>
<reference evidence="1" key="1">
    <citation type="submission" date="2023-06" db="EMBL/GenBank/DDBJ databases">
        <title>Phylogenetic Diversity of Rhizobium strains.</title>
        <authorList>
            <person name="Moura F.T."/>
            <person name="Helene L.C.F."/>
            <person name="Hungria M."/>
        </authorList>
    </citation>
    <scope>NUCLEOTIDE SEQUENCE</scope>
    <source>
        <strain evidence="1">CCGE526</strain>
    </source>
</reference>
<accession>A0ABT7JY53</accession>
<name>A0ABT7JY53_9HYPH</name>